<sequence>MLNLSKRATEPEIMDDFSLPEGEVVPVLKGLEKLNALFGGHKTLVKALKYIPVKSGYHISDWGCGGGDALRAIAQWANKANIKLQLTGVDATASAVEFARVEAKAYPNISFILSDVMSDELKPGQFDVVYSSLFSHHFADDEWVALVKKMVSCSKKAVIITDLHRHWLLYYAVVFIAYTFTKSKMARFDGPLSVRRSFKKHDLVNLLHQSGLTNYKITWKWAFRWQVLIYKS</sequence>
<comment type="caution">
    <text evidence="3">The sequence shown here is derived from an EMBL/GenBank/DDBJ whole genome shotgun (WGS) entry which is preliminary data.</text>
</comment>
<keyword evidence="1 3" id="KW-0808">Transferase</keyword>
<dbReference type="PANTHER" id="PTHR43861">
    <property type="entry name" value="TRANS-ACONITATE 2-METHYLTRANSFERASE-RELATED"/>
    <property type="match status" value="1"/>
</dbReference>
<dbReference type="InterPro" id="IPR029063">
    <property type="entry name" value="SAM-dependent_MTases_sf"/>
</dbReference>
<dbReference type="Gene3D" id="3.40.50.150">
    <property type="entry name" value="Vaccinia Virus protein VP39"/>
    <property type="match status" value="1"/>
</dbReference>
<dbReference type="AlphaFoldDB" id="A0A495IV76"/>
<accession>A0A495IV76</accession>
<keyword evidence="3" id="KW-0489">Methyltransferase</keyword>
<evidence type="ECO:0000313" key="3">
    <source>
        <dbReference type="EMBL" id="RKR80655.1"/>
    </source>
</evidence>
<dbReference type="OrthoDB" id="9800454at2"/>
<reference evidence="3 4" key="1">
    <citation type="submission" date="2018-10" db="EMBL/GenBank/DDBJ databases">
        <title>Genomic Encyclopedia of Archaeal and Bacterial Type Strains, Phase II (KMG-II): from individual species to whole genera.</title>
        <authorList>
            <person name="Goeker M."/>
        </authorList>
    </citation>
    <scope>NUCLEOTIDE SEQUENCE [LARGE SCALE GENOMIC DNA]</scope>
    <source>
        <strain evidence="3 4">DSM 18602</strain>
    </source>
</reference>
<gene>
    <name evidence="3" type="ORF">BDD43_0786</name>
</gene>
<dbReference type="RefSeq" id="WP_121196463.1">
    <property type="nucleotide sequence ID" value="NZ_RBKU01000001.1"/>
</dbReference>
<dbReference type="Proteomes" id="UP000268007">
    <property type="component" value="Unassembled WGS sequence"/>
</dbReference>
<dbReference type="GO" id="GO:0008168">
    <property type="term" value="F:methyltransferase activity"/>
    <property type="evidence" value="ECO:0007669"/>
    <property type="project" value="UniProtKB-KW"/>
</dbReference>
<evidence type="ECO:0000313" key="4">
    <source>
        <dbReference type="Proteomes" id="UP000268007"/>
    </source>
</evidence>
<dbReference type="Pfam" id="PF13649">
    <property type="entry name" value="Methyltransf_25"/>
    <property type="match status" value="1"/>
</dbReference>
<evidence type="ECO:0000256" key="1">
    <source>
        <dbReference type="ARBA" id="ARBA00022679"/>
    </source>
</evidence>
<keyword evidence="4" id="KW-1185">Reference proteome</keyword>
<dbReference type="SUPFAM" id="SSF53335">
    <property type="entry name" value="S-adenosyl-L-methionine-dependent methyltransferases"/>
    <property type="match status" value="1"/>
</dbReference>
<dbReference type="CDD" id="cd02440">
    <property type="entry name" value="AdoMet_MTases"/>
    <property type="match status" value="1"/>
</dbReference>
<name>A0A495IV76_9SPHI</name>
<feature type="domain" description="Methyltransferase" evidence="2">
    <location>
        <begin position="60"/>
        <end position="155"/>
    </location>
</feature>
<dbReference type="GO" id="GO:0032259">
    <property type="term" value="P:methylation"/>
    <property type="evidence" value="ECO:0007669"/>
    <property type="project" value="UniProtKB-KW"/>
</dbReference>
<evidence type="ECO:0000259" key="2">
    <source>
        <dbReference type="Pfam" id="PF13649"/>
    </source>
</evidence>
<organism evidence="3 4">
    <name type="scientific">Mucilaginibacter gracilis</name>
    <dbReference type="NCBI Taxonomy" id="423350"/>
    <lineage>
        <taxon>Bacteria</taxon>
        <taxon>Pseudomonadati</taxon>
        <taxon>Bacteroidota</taxon>
        <taxon>Sphingobacteriia</taxon>
        <taxon>Sphingobacteriales</taxon>
        <taxon>Sphingobacteriaceae</taxon>
        <taxon>Mucilaginibacter</taxon>
    </lineage>
</organism>
<protein>
    <submittedName>
        <fullName evidence="3">Methyltransferase family protein</fullName>
    </submittedName>
</protein>
<proteinExistence type="predicted"/>
<dbReference type="EMBL" id="RBKU01000001">
    <property type="protein sequence ID" value="RKR80655.1"/>
    <property type="molecule type" value="Genomic_DNA"/>
</dbReference>
<dbReference type="InterPro" id="IPR041698">
    <property type="entry name" value="Methyltransf_25"/>
</dbReference>